<evidence type="ECO:0000259" key="5">
    <source>
        <dbReference type="PROSITE" id="PS51464"/>
    </source>
</evidence>
<dbReference type="PROSITE" id="PS51464">
    <property type="entry name" value="SIS"/>
    <property type="match status" value="1"/>
</dbReference>
<dbReference type="Pfam" id="PF01380">
    <property type="entry name" value="SIS"/>
    <property type="match status" value="1"/>
</dbReference>
<dbReference type="SUPFAM" id="SSF53697">
    <property type="entry name" value="SIS domain"/>
    <property type="match status" value="1"/>
</dbReference>
<dbReference type="InterPro" id="IPR001347">
    <property type="entry name" value="SIS_dom"/>
</dbReference>
<dbReference type="InterPro" id="IPR035472">
    <property type="entry name" value="RpiR-like_SIS"/>
</dbReference>
<accession>A0A1H6UST3</accession>
<dbReference type="eggNOG" id="COG1737">
    <property type="taxonomic scope" value="Bacteria"/>
</dbReference>
<keyword evidence="2" id="KW-0238">DNA-binding</keyword>
<gene>
    <name evidence="6" type="ORF">SAMN05421637_0532</name>
</gene>
<dbReference type="GO" id="GO:0003677">
    <property type="term" value="F:DNA binding"/>
    <property type="evidence" value="ECO:0007669"/>
    <property type="project" value="UniProtKB-KW"/>
</dbReference>
<dbReference type="InterPro" id="IPR047640">
    <property type="entry name" value="RpiR-like"/>
</dbReference>
<organism evidence="6 7">
    <name type="scientific">Demequina mangrovi</name>
    <dbReference type="NCBI Taxonomy" id="1043493"/>
    <lineage>
        <taxon>Bacteria</taxon>
        <taxon>Bacillati</taxon>
        <taxon>Actinomycetota</taxon>
        <taxon>Actinomycetes</taxon>
        <taxon>Micrococcales</taxon>
        <taxon>Demequinaceae</taxon>
        <taxon>Demequina</taxon>
    </lineage>
</organism>
<proteinExistence type="predicted"/>
<feature type="domain" description="SIS" evidence="5">
    <location>
        <begin position="125"/>
        <end position="266"/>
    </location>
</feature>
<evidence type="ECO:0000256" key="1">
    <source>
        <dbReference type="ARBA" id="ARBA00023015"/>
    </source>
</evidence>
<dbReference type="EMBL" id="FNZI01000001">
    <property type="protein sequence ID" value="SEI95493.1"/>
    <property type="molecule type" value="Genomic_DNA"/>
</dbReference>
<dbReference type="InterPro" id="IPR036388">
    <property type="entry name" value="WH-like_DNA-bd_sf"/>
</dbReference>
<name>A0A1H6UST3_9MICO</name>
<dbReference type="Proteomes" id="UP000183315">
    <property type="component" value="Unassembled WGS sequence"/>
</dbReference>
<evidence type="ECO:0000256" key="3">
    <source>
        <dbReference type="ARBA" id="ARBA00023163"/>
    </source>
</evidence>
<sequence length="285" mass="29166">MAWNGAPDAPPTVRIAALVPSLARGERKVAEAIAADGERAVDLTAQELADAVGVGRASVVRTAQTLGYEGYPQLRVALARERAFAAAVPEVAEGSLGVVQAAVDRFARALPHTAAALTEDVVEAFVAALDEAPRLVIAASGLSAPLGHDVAMRLTSAGRPAEFLSDSLAQHIAARHLGAEDVLFVISGSGANAASLHAADAARAAGARVLALTAFARAPLVSRATTALVVPPVTDSFQDELLQTSRAAFALVIEALVEALVVRRGPRGRGAREATLSVVSDSLGE</sequence>
<keyword evidence="1" id="KW-0805">Transcription regulation</keyword>
<evidence type="ECO:0000313" key="6">
    <source>
        <dbReference type="EMBL" id="SEI95493.1"/>
    </source>
</evidence>
<dbReference type="InterPro" id="IPR000281">
    <property type="entry name" value="HTH_RpiR"/>
</dbReference>
<dbReference type="GO" id="GO:0003700">
    <property type="term" value="F:DNA-binding transcription factor activity"/>
    <property type="evidence" value="ECO:0007669"/>
    <property type="project" value="InterPro"/>
</dbReference>
<keyword evidence="3" id="KW-0804">Transcription</keyword>
<evidence type="ECO:0000256" key="2">
    <source>
        <dbReference type="ARBA" id="ARBA00023125"/>
    </source>
</evidence>
<dbReference type="CDD" id="cd05013">
    <property type="entry name" value="SIS_RpiR"/>
    <property type="match status" value="1"/>
</dbReference>
<protein>
    <submittedName>
        <fullName evidence="6">Transcriptional regulator, RpiR family</fullName>
    </submittedName>
</protein>
<dbReference type="SUPFAM" id="SSF46689">
    <property type="entry name" value="Homeodomain-like"/>
    <property type="match status" value="1"/>
</dbReference>
<dbReference type="Gene3D" id="1.10.10.10">
    <property type="entry name" value="Winged helix-like DNA-binding domain superfamily/Winged helix DNA-binding domain"/>
    <property type="match status" value="1"/>
</dbReference>
<dbReference type="AlphaFoldDB" id="A0A1H6UST3"/>
<evidence type="ECO:0000313" key="7">
    <source>
        <dbReference type="Proteomes" id="UP000183315"/>
    </source>
</evidence>
<dbReference type="Pfam" id="PF01418">
    <property type="entry name" value="HTH_6"/>
    <property type="match status" value="1"/>
</dbReference>
<reference evidence="7" key="1">
    <citation type="submission" date="2016-10" db="EMBL/GenBank/DDBJ databases">
        <authorList>
            <person name="Varghese N."/>
        </authorList>
    </citation>
    <scope>NUCLEOTIDE SEQUENCE [LARGE SCALE GENOMIC DNA]</scope>
    <source>
        <strain evidence="7">DSM 24868</strain>
    </source>
</reference>
<dbReference type="PROSITE" id="PS51071">
    <property type="entry name" value="HTH_RPIR"/>
    <property type="match status" value="1"/>
</dbReference>
<evidence type="ECO:0000259" key="4">
    <source>
        <dbReference type="PROSITE" id="PS51071"/>
    </source>
</evidence>
<dbReference type="PANTHER" id="PTHR30514:SF17">
    <property type="entry name" value="HTH-TYPE TRANSCRIPTIONAL REGULATOR MURR"/>
    <property type="match status" value="1"/>
</dbReference>
<keyword evidence="7" id="KW-1185">Reference proteome</keyword>
<dbReference type="Gene3D" id="3.40.50.10490">
    <property type="entry name" value="Glucose-6-phosphate isomerase like protein, domain 1"/>
    <property type="match status" value="1"/>
</dbReference>
<dbReference type="InterPro" id="IPR009057">
    <property type="entry name" value="Homeodomain-like_sf"/>
</dbReference>
<dbReference type="GO" id="GO:0097367">
    <property type="term" value="F:carbohydrate derivative binding"/>
    <property type="evidence" value="ECO:0007669"/>
    <property type="project" value="InterPro"/>
</dbReference>
<dbReference type="STRING" id="1043493.SAMN05421637_0532"/>
<dbReference type="InterPro" id="IPR046348">
    <property type="entry name" value="SIS_dom_sf"/>
</dbReference>
<dbReference type="OrthoDB" id="3770404at2"/>
<feature type="domain" description="HTH rpiR-type" evidence="4">
    <location>
        <begin position="9"/>
        <end position="85"/>
    </location>
</feature>
<dbReference type="GO" id="GO:1901135">
    <property type="term" value="P:carbohydrate derivative metabolic process"/>
    <property type="evidence" value="ECO:0007669"/>
    <property type="project" value="InterPro"/>
</dbReference>
<dbReference type="PANTHER" id="PTHR30514">
    <property type="entry name" value="GLUCOKINASE"/>
    <property type="match status" value="1"/>
</dbReference>